<keyword evidence="11" id="KW-0458">Lysosome</keyword>
<evidence type="ECO:0000313" key="18">
    <source>
        <dbReference type="Proteomes" id="UP001353858"/>
    </source>
</evidence>
<keyword evidence="18" id="KW-1185">Reference proteome</keyword>
<feature type="transmembrane region" description="Helical" evidence="15">
    <location>
        <begin position="271"/>
        <end position="289"/>
    </location>
</feature>
<evidence type="ECO:0000313" key="17">
    <source>
        <dbReference type="EMBL" id="KAK4875906.1"/>
    </source>
</evidence>
<evidence type="ECO:0000256" key="10">
    <source>
        <dbReference type="ARBA" id="ARBA00023180"/>
    </source>
</evidence>
<comment type="caution">
    <text evidence="17">The sequence shown here is derived from an EMBL/GenBank/DDBJ whole genome shotgun (WGS) entry which is preliminary data.</text>
</comment>
<protein>
    <recommendedName>
        <fullName evidence="14">Cystinosin homolog</fullName>
    </recommendedName>
</protein>
<dbReference type="InterPro" id="IPR005282">
    <property type="entry name" value="LC_transporter"/>
</dbReference>
<evidence type="ECO:0000256" key="2">
    <source>
        <dbReference type="ARBA" id="ARBA00004262"/>
    </source>
</evidence>
<evidence type="ECO:0000256" key="4">
    <source>
        <dbReference type="ARBA" id="ARBA00022448"/>
    </source>
</evidence>
<keyword evidence="10" id="KW-0325">Glycoprotein</keyword>
<dbReference type="GO" id="GO:0045335">
    <property type="term" value="C:phagocytic vesicle"/>
    <property type="evidence" value="ECO:0007669"/>
    <property type="project" value="UniProtKB-SubCell"/>
</dbReference>
<feature type="transmembrane region" description="Helical" evidence="15">
    <location>
        <begin position="161"/>
        <end position="182"/>
    </location>
</feature>
<dbReference type="AlphaFoldDB" id="A0AAN7P610"/>
<keyword evidence="6" id="KW-0677">Repeat</keyword>
<accession>A0AAN7P610</accession>
<feature type="chain" id="PRO_5042927330" description="Cystinosin homolog" evidence="16">
    <location>
        <begin position="31"/>
        <end position="384"/>
    </location>
</feature>
<feature type="transmembrane region" description="Helical" evidence="15">
    <location>
        <begin position="344"/>
        <end position="363"/>
    </location>
</feature>
<gene>
    <name evidence="17" type="ORF">RN001_012328</name>
</gene>
<comment type="catalytic activity">
    <reaction evidence="12">
        <text>L-cystine(out) + H(+)(out) = L-cystine(in) + H(+)(in)</text>
        <dbReference type="Rhea" id="RHEA:66172"/>
        <dbReference type="ChEBI" id="CHEBI:15378"/>
        <dbReference type="ChEBI" id="CHEBI:35491"/>
    </reaction>
    <physiologicalReaction direction="left-to-right" evidence="12">
        <dbReference type="Rhea" id="RHEA:66173"/>
    </physiologicalReaction>
</comment>
<name>A0AAN7P610_9COLE</name>
<dbReference type="EMBL" id="JARPUR010000005">
    <property type="protein sequence ID" value="KAK4875906.1"/>
    <property type="molecule type" value="Genomic_DNA"/>
</dbReference>
<evidence type="ECO:0000256" key="5">
    <source>
        <dbReference type="ARBA" id="ARBA00022692"/>
    </source>
</evidence>
<dbReference type="PANTHER" id="PTHR13131:SF5">
    <property type="entry name" value="CYSTINOSIN"/>
    <property type="match status" value="1"/>
</dbReference>
<keyword evidence="16" id="KW-0732">Signal</keyword>
<dbReference type="GO" id="GO:0015184">
    <property type="term" value="F:L-cystine transmembrane transporter activity"/>
    <property type="evidence" value="ECO:0007669"/>
    <property type="project" value="TreeGrafter"/>
</dbReference>
<evidence type="ECO:0000256" key="16">
    <source>
        <dbReference type="SAM" id="SignalP"/>
    </source>
</evidence>
<evidence type="ECO:0000256" key="7">
    <source>
        <dbReference type="ARBA" id="ARBA00022847"/>
    </source>
</evidence>
<evidence type="ECO:0000256" key="6">
    <source>
        <dbReference type="ARBA" id="ARBA00022737"/>
    </source>
</evidence>
<keyword evidence="7" id="KW-0769">Symport</keyword>
<feature type="transmembrane region" description="Helical" evidence="15">
    <location>
        <begin position="129"/>
        <end position="149"/>
    </location>
</feature>
<dbReference type="Pfam" id="PF04193">
    <property type="entry name" value="PQ-loop"/>
    <property type="match status" value="2"/>
</dbReference>
<feature type="transmembrane region" description="Helical" evidence="15">
    <location>
        <begin position="212"/>
        <end position="233"/>
    </location>
</feature>
<dbReference type="SMART" id="SM00679">
    <property type="entry name" value="CTNS"/>
    <property type="match status" value="2"/>
</dbReference>
<dbReference type="FunFam" id="1.20.1280.290:FF:000023">
    <property type="entry name" value="Cystinosin homolog"/>
    <property type="match status" value="1"/>
</dbReference>
<dbReference type="InterPro" id="IPR006603">
    <property type="entry name" value="PQ-loop_rpt"/>
</dbReference>
<evidence type="ECO:0000256" key="11">
    <source>
        <dbReference type="ARBA" id="ARBA00023228"/>
    </source>
</evidence>
<dbReference type="Gene3D" id="1.20.1280.290">
    <property type="match status" value="2"/>
</dbReference>
<keyword evidence="8 15" id="KW-1133">Transmembrane helix</keyword>
<evidence type="ECO:0000256" key="8">
    <source>
        <dbReference type="ARBA" id="ARBA00022989"/>
    </source>
</evidence>
<evidence type="ECO:0000256" key="15">
    <source>
        <dbReference type="SAM" id="Phobius"/>
    </source>
</evidence>
<dbReference type="GO" id="GO:0015293">
    <property type="term" value="F:symporter activity"/>
    <property type="evidence" value="ECO:0007669"/>
    <property type="project" value="UniProtKB-KW"/>
</dbReference>
<feature type="signal peptide" evidence="16">
    <location>
        <begin position="1"/>
        <end position="30"/>
    </location>
</feature>
<evidence type="ECO:0000256" key="14">
    <source>
        <dbReference type="ARBA" id="ARBA00074957"/>
    </source>
</evidence>
<dbReference type="PANTHER" id="PTHR13131">
    <property type="entry name" value="CYSTINOSIN"/>
    <property type="match status" value="1"/>
</dbReference>
<evidence type="ECO:0000256" key="9">
    <source>
        <dbReference type="ARBA" id="ARBA00023136"/>
    </source>
</evidence>
<evidence type="ECO:0000256" key="13">
    <source>
        <dbReference type="ARBA" id="ARBA00055495"/>
    </source>
</evidence>
<dbReference type="GO" id="GO:0005765">
    <property type="term" value="C:lysosomal membrane"/>
    <property type="evidence" value="ECO:0007669"/>
    <property type="project" value="UniProtKB-SubCell"/>
</dbReference>
<proteinExistence type="inferred from homology"/>
<comment type="function">
    <text evidence="13">Cystine/H(+) symporter that mediates export of cystine, the oxidized dimer of cysteine, from lysosomes. May play a role in the degradation of engulfed apoptotic cells.</text>
</comment>
<keyword evidence="4" id="KW-0813">Transport</keyword>
<dbReference type="Proteomes" id="UP001353858">
    <property type="component" value="Unassembled WGS sequence"/>
</dbReference>
<evidence type="ECO:0000256" key="1">
    <source>
        <dbReference type="ARBA" id="ARBA00004155"/>
    </source>
</evidence>
<evidence type="ECO:0000256" key="3">
    <source>
        <dbReference type="ARBA" id="ARBA00006855"/>
    </source>
</evidence>
<feature type="transmembrane region" description="Helical" evidence="15">
    <location>
        <begin position="245"/>
        <end position="265"/>
    </location>
</feature>
<organism evidence="17 18">
    <name type="scientific">Aquatica leii</name>
    <dbReference type="NCBI Taxonomy" id="1421715"/>
    <lineage>
        <taxon>Eukaryota</taxon>
        <taxon>Metazoa</taxon>
        <taxon>Ecdysozoa</taxon>
        <taxon>Arthropoda</taxon>
        <taxon>Hexapoda</taxon>
        <taxon>Insecta</taxon>
        <taxon>Pterygota</taxon>
        <taxon>Neoptera</taxon>
        <taxon>Endopterygota</taxon>
        <taxon>Coleoptera</taxon>
        <taxon>Polyphaga</taxon>
        <taxon>Elateriformia</taxon>
        <taxon>Elateroidea</taxon>
        <taxon>Lampyridae</taxon>
        <taxon>Luciolinae</taxon>
        <taxon>Aquatica</taxon>
    </lineage>
</organism>
<keyword evidence="5 15" id="KW-0812">Transmembrane</keyword>
<dbReference type="FunFam" id="1.20.1280.290:FF:000016">
    <property type="entry name" value="Cystinosin homolog"/>
    <property type="match status" value="1"/>
</dbReference>
<comment type="subcellular location">
    <subcellularLocation>
        <location evidence="2">Cytoplasmic vesicle</location>
        <location evidence="2">Phagosome</location>
    </subcellularLocation>
    <subcellularLocation>
        <location evidence="1">Lysosome membrane</location>
        <topology evidence="1">Multi-pass membrane protein</topology>
    </subcellularLocation>
</comment>
<keyword evidence="9 15" id="KW-0472">Membrane</keyword>
<reference evidence="18" key="1">
    <citation type="submission" date="2023-01" db="EMBL/GenBank/DDBJ databases">
        <title>Key to firefly adult light organ development and bioluminescence: homeobox transcription factors regulate luciferase expression and transportation to peroxisome.</title>
        <authorList>
            <person name="Fu X."/>
        </authorList>
    </citation>
    <scope>NUCLEOTIDE SEQUENCE [LARGE SCALE GENOMIC DNA]</scope>
</reference>
<evidence type="ECO:0000256" key="12">
    <source>
        <dbReference type="ARBA" id="ARBA00048473"/>
    </source>
</evidence>
<comment type="similarity">
    <text evidence="3">Belongs to the cystinosin family.</text>
</comment>
<feature type="transmembrane region" description="Helical" evidence="15">
    <location>
        <begin position="301"/>
        <end position="324"/>
    </location>
</feature>
<dbReference type="NCBIfam" id="TIGR00951">
    <property type="entry name" value="2A43"/>
    <property type="match status" value="1"/>
</dbReference>
<sequence>MSKIQMYPLHTRRKVLLSFVLLTVLKTAQCDITVSTQELPLQLNDFGQFSIIAANVGVENASLHIVIQHEDIIKIKPRDIVLLQNQTIYNFTVEATSAGHTEVSANSTNKNINLSNVFLRATVYKNKPLGVFSITIGWVYFIAWSVSFYPQIYINYKRKSVVGLNFDFLVLNLIGFALYSTFNLGLYTIPEVEKQYFERYPRGLNPVKVNDIVFAVHAFVATFVTIAQCFIYERGDQRVSIIARIILGIYAVFLTISLILSGVYVINWLDFLYYCSYVKLSITLIKYIPQAYMNYKRKSTVGWSIGNIILDFTGGVLSMLQMILDSYNYNDWVSIFGDPTKFGLGLFSVIFDVFFIIQHYFLYRNTNYEEIFTKSPLPQELNIL</sequence>